<feature type="compositionally biased region" description="Basic residues" evidence="1">
    <location>
        <begin position="97"/>
        <end position="108"/>
    </location>
</feature>
<proteinExistence type="predicted"/>
<dbReference type="EMBL" id="GEZM01018674">
    <property type="protein sequence ID" value="JAV90076.1"/>
    <property type="molecule type" value="Transcribed_RNA"/>
</dbReference>
<dbReference type="EMBL" id="GEZM01018667">
    <property type="protein sequence ID" value="JAV90082.1"/>
    <property type="molecule type" value="Transcribed_RNA"/>
</dbReference>
<dbReference type="EMBL" id="GEZM01018680">
    <property type="protein sequence ID" value="JAV90071.1"/>
    <property type="molecule type" value="Transcribed_RNA"/>
</dbReference>
<feature type="compositionally biased region" description="Polar residues" evidence="1">
    <location>
        <begin position="70"/>
        <end position="96"/>
    </location>
</feature>
<evidence type="ECO:0000256" key="1">
    <source>
        <dbReference type="SAM" id="MobiDB-lite"/>
    </source>
</evidence>
<organism evidence="2">
    <name type="scientific">Photinus pyralis</name>
    <name type="common">Common eastern firefly</name>
    <name type="synonym">Lampyris pyralis</name>
    <dbReference type="NCBI Taxonomy" id="7054"/>
    <lineage>
        <taxon>Eukaryota</taxon>
        <taxon>Metazoa</taxon>
        <taxon>Ecdysozoa</taxon>
        <taxon>Arthropoda</taxon>
        <taxon>Hexapoda</taxon>
        <taxon>Insecta</taxon>
        <taxon>Pterygota</taxon>
        <taxon>Neoptera</taxon>
        <taxon>Endopterygota</taxon>
        <taxon>Coleoptera</taxon>
        <taxon>Polyphaga</taxon>
        <taxon>Elateriformia</taxon>
        <taxon>Elateroidea</taxon>
        <taxon>Lampyridae</taxon>
        <taxon>Lampyrinae</taxon>
        <taxon>Photinus</taxon>
    </lineage>
</organism>
<reference evidence="2" key="1">
    <citation type="journal article" date="2016" name="Sci. Rep.">
        <title>Molecular characterization of firefly nuptial gifts: a multi-omics approach sheds light on postcopulatory sexual selection.</title>
        <authorList>
            <person name="Al-Wathiqui N."/>
            <person name="Fallon T.R."/>
            <person name="South A."/>
            <person name="Weng J.K."/>
            <person name="Lewis S.M."/>
        </authorList>
    </citation>
    <scope>NUCLEOTIDE SEQUENCE</scope>
</reference>
<protein>
    <submittedName>
        <fullName evidence="2">Uncharacterized protein</fullName>
    </submittedName>
</protein>
<evidence type="ECO:0000313" key="2">
    <source>
        <dbReference type="EMBL" id="JAV90081.1"/>
    </source>
</evidence>
<dbReference type="AlphaFoldDB" id="A0A1Y1MWP8"/>
<name>A0A1Y1MWP8_PHOPY</name>
<accession>A0A1Y1MWP8</accession>
<sequence>MLPQNVLATLRRLIMDIKQISEERYSEMQESIRNELREIPKCSKKILYLTCVRDGLQEEIKQSAKEDGEVQNNEKGGPSQASKVLPSQSQSDSAISQKKKTQSGKRKRTSPDCNDNVPHKKPRNVLITTIFSGSNSSTHSKEDTCFRGRRTCGEIYRRCRSCTF</sequence>
<feature type="region of interest" description="Disordered" evidence="1">
    <location>
        <begin position="62"/>
        <end position="121"/>
    </location>
</feature>
<dbReference type="EMBL" id="GEZM01018669">
    <property type="protein sequence ID" value="JAV90081.1"/>
    <property type="molecule type" value="Transcribed_RNA"/>
</dbReference>